<dbReference type="AlphaFoldDB" id="A0A2K3KWH5"/>
<gene>
    <name evidence="1" type="ORF">L195_g057593</name>
</gene>
<reference evidence="1 2" key="1">
    <citation type="journal article" date="2014" name="Am. J. Bot.">
        <title>Genome assembly and annotation for red clover (Trifolium pratense; Fabaceae).</title>
        <authorList>
            <person name="Istvanek J."/>
            <person name="Jaros M."/>
            <person name="Krenek A."/>
            <person name="Repkova J."/>
        </authorList>
    </citation>
    <scope>NUCLEOTIDE SEQUENCE [LARGE SCALE GENOMIC DNA]</scope>
    <source>
        <strain evidence="2">cv. Tatra</strain>
        <tissue evidence="1">Young leaves</tissue>
    </source>
</reference>
<dbReference type="Proteomes" id="UP000236291">
    <property type="component" value="Unassembled WGS sequence"/>
</dbReference>
<name>A0A2K3KWH5_TRIPR</name>
<evidence type="ECO:0000313" key="1">
    <source>
        <dbReference type="EMBL" id="PNX70637.1"/>
    </source>
</evidence>
<protein>
    <submittedName>
        <fullName evidence="1">Uncharacterized protein</fullName>
    </submittedName>
</protein>
<sequence length="84" mass="9477">MLSSTQLSATQLNSTMNFTLSFPSSTRPYELHPHNAQLSSSKNFSFYMLNSAQPSTFSSQLDHERHLQHTRLSSSRSSSFCMIS</sequence>
<reference evidence="1 2" key="2">
    <citation type="journal article" date="2017" name="Front. Plant Sci.">
        <title>Gene Classification and Mining of Molecular Markers Useful in Red Clover (Trifolium pratense) Breeding.</title>
        <authorList>
            <person name="Istvanek J."/>
            <person name="Dluhosova J."/>
            <person name="Dluhos P."/>
            <person name="Patkova L."/>
            <person name="Nedelnik J."/>
            <person name="Repkova J."/>
        </authorList>
    </citation>
    <scope>NUCLEOTIDE SEQUENCE [LARGE SCALE GENOMIC DNA]</scope>
    <source>
        <strain evidence="2">cv. Tatra</strain>
        <tissue evidence="1">Young leaves</tissue>
    </source>
</reference>
<proteinExistence type="predicted"/>
<dbReference type="EMBL" id="ASHM01114962">
    <property type="protein sequence ID" value="PNX70637.1"/>
    <property type="molecule type" value="Genomic_DNA"/>
</dbReference>
<accession>A0A2K3KWH5</accession>
<organism evidence="1 2">
    <name type="scientific">Trifolium pratense</name>
    <name type="common">Red clover</name>
    <dbReference type="NCBI Taxonomy" id="57577"/>
    <lineage>
        <taxon>Eukaryota</taxon>
        <taxon>Viridiplantae</taxon>
        <taxon>Streptophyta</taxon>
        <taxon>Embryophyta</taxon>
        <taxon>Tracheophyta</taxon>
        <taxon>Spermatophyta</taxon>
        <taxon>Magnoliopsida</taxon>
        <taxon>eudicotyledons</taxon>
        <taxon>Gunneridae</taxon>
        <taxon>Pentapetalae</taxon>
        <taxon>rosids</taxon>
        <taxon>fabids</taxon>
        <taxon>Fabales</taxon>
        <taxon>Fabaceae</taxon>
        <taxon>Papilionoideae</taxon>
        <taxon>50 kb inversion clade</taxon>
        <taxon>NPAAA clade</taxon>
        <taxon>Hologalegina</taxon>
        <taxon>IRL clade</taxon>
        <taxon>Trifolieae</taxon>
        <taxon>Trifolium</taxon>
    </lineage>
</organism>
<evidence type="ECO:0000313" key="2">
    <source>
        <dbReference type="Proteomes" id="UP000236291"/>
    </source>
</evidence>
<comment type="caution">
    <text evidence="1">The sequence shown here is derived from an EMBL/GenBank/DDBJ whole genome shotgun (WGS) entry which is preliminary data.</text>
</comment>